<dbReference type="InterPro" id="IPR012851">
    <property type="entry name" value="Spore_coat_CotF-like"/>
</dbReference>
<keyword evidence="4" id="KW-0167">Capsid protein</keyword>
<dbReference type="EMBL" id="JAMDMX010000174">
    <property type="protein sequence ID" value="MCY9697904.1"/>
    <property type="molecule type" value="Genomic_DNA"/>
</dbReference>
<dbReference type="Pfam" id="PF07875">
    <property type="entry name" value="Coat_F"/>
    <property type="match status" value="1"/>
</dbReference>
<comment type="similarity">
    <text evidence="3">Belongs to the CotF family.</text>
</comment>
<evidence type="ECO:0000313" key="4">
    <source>
        <dbReference type="EMBL" id="MCY9697904.1"/>
    </source>
</evidence>
<protein>
    <submittedName>
        <fullName evidence="4">Spore coat protein</fullName>
    </submittedName>
</protein>
<keyword evidence="1" id="KW-0749">Sporulation</keyword>
<evidence type="ECO:0000256" key="2">
    <source>
        <dbReference type="ARBA" id="ARBA00024325"/>
    </source>
</evidence>
<organism evidence="4 5">
    <name type="scientific">Paenibacillus alginolyticus</name>
    <dbReference type="NCBI Taxonomy" id="59839"/>
    <lineage>
        <taxon>Bacteria</taxon>
        <taxon>Bacillati</taxon>
        <taxon>Bacillota</taxon>
        <taxon>Bacilli</taxon>
        <taxon>Bacillales</taxon>
        <taxon>Paenibacillaceae</taxon>
        <taxon>Paenibacillus</taxon>
    </lineage>
</organism>
<dbReference type="RefSeq" id="WP_029197236.1">
    <property type="nucleotide sequence ID" value="NZ_JAMDMW010000043.1"/>
</dbReference>
<comment type="caution">
    <text evidence="4">The sequence shown here is derived from an EMBL/GenBank/DDBJ whole genome shotgun (WGS) entry which is preliminary data.</text>
</comment>
<dbReference type="Gene3D" id="1.20.1260.10">
    <property type="match status" value="1"/>
</dbReference>
<dbReference type="InterPro" id="IPR012347">
    <property type="entry name" value="Ferritin-like"/>
</dbReference>
<accession>A0ABT4GNV9</accession>
<proteinExistence type="inferred from homology"/>
<evidence type="ECO:0000256" key="1">
    <source>
        <dbReference type="ARBA" id="ARBA00022969"/>
    </source>
</evidence>
<dbReference type="PANTHER" id="PTHR39183:SF1">
    <property type="entry name" value="SPORE COAT PROTEIN F-LIKE PROTEIN YHCQ"/>
    <property type="match status" value="1"/>
</dbReference>
<name>A0ABT4GNV9_9BACL</name>
<gene>
    <name evidence="4" type="ORF">M5X19_34355</name>
</gene>
<evidence type="ECO:0000256" key="3">
    <source>
        <dbReference type="ARBA" id="ARBA00024344"/>
    </source>
</evidence>
<comment type="subcellular location">
    <subcellularLocation>
        <location evidence="2">Spore coat</location>
    </subcellularLocation>
</comment>
<keyword evidence="5" id="KW-1185">Reference proteome</keyword>
<sequence length="99" mass="11244">MNTILEHLTGMHTMTDQVIAMDFLVTAKSGVRNYAMAVTEAGTPEIKATLSRHLDEAIDTHEKITKYMMEQGWYHPWNIKEQIQLDLKSIETALNAPTL</sequence>
<dbReference type="PANTHER" id="PTHR39183">
    <property type="entry name" value="SPORE COAT PROTEIN F-LIKE PROTEIN YHCQ"/>
    <property type="match status" value="1"/>
</dbReference>
<keyword evidence="4" id="KW-0946">Virion</keyword>
<evidence type="ECO:0000313" key="5">
    <source>
        <dbReference type="Proteomes" id="UP001527099"/>
    </source>
</evidence>
<dbReference type="Proteomes" id="UP001527099">
    <property type="component" value="Unassembled WGS sequence"/>
</dbReference>
<reference evidence="4 5" key="1">
    <citation type="submission" date="2022-05" db="EMBL/GenBank/DDBJ databases">
        <title>Genome Sequencing of Bee-Associated Microbes.</title>
        <authorList>
            <person name="Dunlap C."/>
        </authorList>
    </citation>
    <scope>NUCLEOTIDE SEQUENCE [LARGE SCALE GENOMIC DNA]</scope>
    <source>
        <strain evidence="4 5">NRRL B-14421</strain>
    </source>
</reference>